<name>A0ACB9N3B6_9MYRT</name>
<comment type="caution">
    <text evidence="1">The sequence shown here is derived from an EMBL/GenBank/DDBJ whole genome shotgun (WGS) entry which is preliminary data.</text>
</comment>
<dbReference type="Proteomes" id="UP001057402">
    <property type="component" value="Chromosome 8"/>
</dbReference>
<reference evidence="2" key="1">
    <citation type="journal article" date="2023" name="Front. Plant Sci.">
        <title>Chromosomal-level genome assembly of Melastoma candidum provides insights into trichome evolution.</title>
        <authorList>
            <person name="Zhong Y."/>
            <person name="Wu W."/>
            <person name="Sun C."/>
            <person name="Zou P."/>
            <person name="Liu Y."/>
            <person name="Dai S."/>
            <person name="Zhou R."/>
        </authorList>
    </citation>
    <scope>NUCLEOTIDE SEQUENCE [LARGE SCALE GENOMIC DNA]</scope>
</reference>
<protein>
    <submittedName>
        <fullName evidence="1">Uncharacterized protein</fullName>
    </submittedName>
</protein>
<gene>
    <name evidence="1" type="ORF">MLD38_029174</name>
</gene>
<evidence type="ECO:0000313" key="2">
    <source>
        <dbReference type="Proteomes" id="UP001057402"/>
    </source>
</evidence>
<keyword evidence="2" id="KW-1185">Reference proteome</keyword>
<organism evidence="1 2">
    <name type="scientific">Melastoma candidum</name>
    <dbReference type="NCBI Taxonomy" id="119954"/>
    <lineage>
        <taxon>Eukaryota</taxon>
        <taxon>Viridiplantae</taxon>
        <taxon>Streptophyta</taxon>
        <taxon>Embryophyta</taxon>
        <taxon>Tracheophyta</taxon>
        <taxon>Spermatophyta</taxon>
        <taxon>Magnoliopsida</taxon>
        <taxon>eudicotyledons</taxon>
        <taxon>Gunneridae</taxon>
        <taxon>Pentapetalae</taxon>
        <taxon>rosids</taxon>
        <taxon>malvids</taxon>
        <taxon>Myrtales</taxon>
        <taxon>Melastomataceae</taxon>
        <taxon>Melastomatoideae</taxon>
        <taxon>Melastomateae</taxon>
        <taxon>Melastoma</taxon>
    </lineage>
</organism>
<dbReference type="EMBL" id="CM042887">
    <property type="protein sequence ID" value="KAI4330938.1"/>
    <property type="molecule type" value="Genomic_DNA"/>
</dbReference>
<sequence length="140" mass="15485">MVLERKAPKAAEMSLERKTSRPLRCRSGESSEAAALLLVKDSLGGRRGCLWPLTTWLHLEDRRHLVAALIVSSGAPPWGLLVRGAISLPWLEGDGDAVGEEQKLLVLRPAGVLLSHEKFEYPSLSNTRRWSWPGLKKPSL</sequence>
<evidence type="ECO:0000313" key="1">
    <source>
        <dbReference type="EMBL" id="KAI4330938.1"/>
    </source>
</evidence>
<accession>A0ACB9N3B6</accession>
<proteinExistence type="predicted"/>